<dbReference type="SMART" id="SM00422">
    <property type="entry name" value="HTH_MERR"/>
    <property type="match status" value="1"/>
</dbReference>
<reference evidence="5 6" key="1">
    <citation type="submission" date="2013-03" db="EMBL/GenBank/DDBJ databases">
        <authorList>
            <person name="Linke B."/>
        </authorList>
    </citation>
    <scope>NUCLEOTIDE SEQUENCE [LARGE SCALE GENOMIC DNA]</scope>
    <source>
        <strain evidence="5 6">B13</strain>
    </source>
</reference>
<dbReference type="Pfam" id="PF13411">
    <property type="entry name" value="MerR_1"/>
    <property type="match status" value="1"/>
</dbReference>
<evidence type="ECO:0000256" key="1">
    <source>
        <dbReference type="ARBA" id="ARBA00023015"/>
    </source>
</evidence>
<keyword evidence="1" id="KW-0805">Transcription regulation</keyword>
<dbReference type="InterPro" id="IPR047057">
    <property type="entry name" value="MerR_fam"/>
</dbReference>
<organism evidence="5 6">
    <name type="scientific">Pseudomonas knackmussii (strain DSM 6978 / CCUG 54928 / LMG 23759 / B13)</name>
    <dbReference type="NCBI Taxonomy" id="1301098"/>
    <lineage>
        <taxon>Bacteria</taxon>
        <taxon>Pseudomonadati</taxon>
        <taxon>Pseudomonadota</taxon>
        <taxon>Gammaproteobacteria</taxon>
        <taxon>Pseudomonadales</taxon>
        <taxon>Pseudomonadaceae</taxon>
        <taxon>Pseudomonas</taxon>
    </lineage>
</organism>
<dbReference type="eggNOG" id="COG0789">
    <property type="taxonomic scope" value="Bacteria"/>
</dbReference>
<evidence type="ECO:0000313" key="6">
    <source>
        <dbReference type="Proteomes" id="UP000025241"/>
    </source>
</evidence>
<dbReference type="PROSITE" id="PS50937">
    <property type="entry name" value="HTH_MERR_2"/>
    <property type="match status" value="1"/>
</dbReference>
<dbReference type="AlphaFoldDB" id="A0A024HIH9"/>
<evidence type="ECO:0000256" key="2">
    <source>
        <dbReference type="ARBA" id="ARBA00023125"/>
    </source>
</evidence>
<dbReference type="Gene3D" id="1.10.1660.10">
    <property type="match status" value="1"/>
</dbReference>
<dbReference type="GO" id="GO:0003677">
    <property type="term" value="F:DNA binding"/>
    <property type="evidence" value="ECO:0007669"/>
    <property type="project" value="UniProtKB-KW"/>
</dbReference>
<dbReference type="KEGG" id="pkc:PKB_3337"/>
<evidence type="ECO:0000259" key="4">
    <source>
        <dbReference type="PROSITE" id="PS50937"/>
    </source>
</evidence>
<dbReference type="Proteomes" id="UP000025241">
    <property type="component" value="Chromosome I"/>
</dbReference>
<keyword evidence="3" id="KW-0804">Transcription</keyword>
<evidence type="ECO:0000313" key="5">
    <source>
        <dbReference type="EMBL" id="CDF84681.1"/>
    </source>
</evidence>
<accession>A0A024HIH9</accession>
<dbReference type="InterPro" id="IPR000551">
    <property type="entry name" value="MerR-type_HTH_dom"/>
</dbReference>
<evidence type="ECO:0000256" key="3">
    <source>
        <dbReference type="ARBA" id="ARBA00023163"/>
    </source>
</evidence>
<keyword evidence="2" id="KW-0238">DNA-binding</keyword>
<dbReference type="PANTHER" id="PTHR30204">
    <property type="entry name" value="REDOX-CYCLING DRUG-SENSING TRANSCRIPTIONAL ACTIVATOR SOXR"/>
    <property type="match status" value="1"/>
</dbReference>
<feature type="domain" description="HTH merR-type" evidence="4">
    <location>
        <begin position="1"/>
        <end position="67"/>
    </location>
</feature>
<dbReference type="PANTHER" id="PTHR30204:SF67">
    <property type="entry name" value="HTH-TYPE TRANSCRIPTIONAL REGULATOR MLRA-RELATED"/>
    <property type="match status" value="1"/>
</dbReference>
<sequence>MREVVRQTGVNPVTLRAWERRYGLICPVRTEGGHRLYSREDVDAIRRILTWTGRGVAVSKVGELLASQRDSAPESAAAQHGEADERQHWRASFLAAVSRFDSTELERLYGQLFTLYPPAVVFESVLLPLWRDLLQRSDFGATSQWLFLDAFLRARVLMRLQMNRASGAPVLLAALPGGCRELELLCVGLLLGGEDLRVEVLAPGQPLNELALVCEARQPQALVLLAQAPLDAEQLRRVHRLQLGLDCLLALAGEAAEIGLEGVQQSPIACLGGGAASMGRRLRAFIDGRLDT</sequence>
<gene>
    <name evidence="5" type="ORF">PKB_3337</name>
</gene>
<dbReference type="Gene3D" id="3.40.50.280">
    <property type="entry name" value="Cobalamin-binding domain"/>
    <property type="match status" value="1"/>
</dbReference>
<proteinExistence type="predicted"/>
<dbReference type="HOGENOM" id="CLU_045945_3_1_6"/>
<dbReference type="CDD" id="cd01104">
    <property type="entry name" value="HTH_MlrA-CarA"/>
    <property type="match status" value="1"/>
</dbReference>
<dbReference type="InterPro" id="IPR009061">
    <property type="entry name" value="DNA-bd_dom_put_sf"/>
</dbReference>
<dbReference type="STRING" id="1301098.PKB_3337"/>
<protein>
    <submittedName>
        <fullName evidence="5">MerR family transcriptional regulator</fullName>
    </submittedName>
</protein>
<dbReference type="SUPFAM" id="SSF46955">
    <property type="entry name" value="Putative DNA-binding domain"/>
    <property type="match status" value="1"/>
</dbReference>
<name>A0A024HIH9_PSEKB</name>
<keyword evidence="6" id="KW-1185">Reference proteome</keyword>
<dbReference type="EMBL" id="HG322950">
    <property type="protein sequence ID" value="CDF84681.1"/>
    <property type="molecule type" value="Genomic_DNA"/>
</dbReference>
<dbReference type="PATRIC" id="fig|1301098.3.peg.3351"/>
<reference evidence="5 6" key="2">
    <citation type="submission" date="2014-05" db="EMBL/GenBank/DDBJ databases">
        <title>Genome sequence of the 3-chlorobenzoate degrading bacterium Pseudomonas knackmussii B13 shows multiple evidence for horizontal gene transfer.</title>
        <authorList>
            <person name="Miyazaki R."/>
            <person name="Bertelli C."/>
            <person name="Falquet L."/>
            <person name="Robinson-Rechavi M."/>
            <person name="Gharib W."/>
            <person name="Roy S."/>
            <person name="Van der Meer J.R."/>
        </authorList>
    </citation>
    <scope>NUCLEOTIDE SEQUENCE [LARGE SCALE GENOMIC DNA]</scope>
    <source>
        <strain evidence="5 6">B13</strain>
    </source>
</reference>
<dbReference type="GO" id="GO:0003700">
    <property type="term" value="F:DNA-binding transcription factor activity"/>
    <property type="evidence" value="ECO:0007669"/>
    <property type="project" value="InterPro"/>
</dbReference>